<keyword evidence="2" id="KW-1185">Reference proteome</keyword>
<gene>
    <name evidence="1" type="ORF">UBAL3_94530052</name>
</gene>
<dbReference type="Proteomes" id="UP000009374">
    <property type="component" value="Unassembled WGS sequence"/>
</dbReference>
<sequence>MLDSREINRIILAVREFGDLLEKMSLVVDRLRATREEWNGLLAGRDRLREESGRLAREIAGFKEDFQVLHIRETRWRNAVGDLNLDLPFLVDEFRTILSRHGKSPV</sequence>
<evidence type="ECO:0000313" key="2">
    <source>
        <dbReference type="Proteomes" id="UP000009374"/>
    </source>
</evidence>
<protein>
    <submittedName>
        <fullName evidence="1">Uncharacterized protein</fullName>
    </submittedName>
</protein>
<dbReference type="AlphaFoldDB" id="C6HZ75"/>
<reference evidence="1 2" key="1">
    <citation type="journal article" date="2009" name="Appl. Environ. Microbiol.">
        <title>Community genomic and proteomic analyses of chemoautotrophic iron-oxidizing "Leptospirillum rubarum" (Group II) and "Leptospirillum ferrodiazotrophum" (Group III) bacteria in acid mine drainage biofilms.</title>
        <authorList>
            <person name="Goltsman D.S."/>
            <person name="Denef V.J."/>
            <person name="Singer S.W."/>
            <person name="VerBerkmoes N.C."/>
            <person name="Lefsrud M."/>
            <person name="Mueller R.S."/>
            <person name="Dick G.J."/>
            <person name="Sun C.L."/>
            <person name="Wheeler K.E."/>
            <person name="Zemla A."/>
            <person name="Baker B.J."/>
            <person name="Hauser L."/>
            <person name="Land M."/>
            <person name="Shah M.B."/>
            <person name="Thelen M.P."/>
            <person name="Hettich R.L."/>
            <person name="Banfield J.F."/>
        </authorList>
    </citation>
    <scope>NUCLEOTIDE SEQUENCE [LARGE SCALE GENOMIC DNA]</scope>
</reference>
<dbReference type="EMBL" id="GG693880">
    <property type="protein sequence ID" value="EES52086.1"/>
    <property type="molecule type" value="Genomic_DNA"/>
</dbReference>
<organism evidence="1 2">
    <name type="scientific">Leptospirillum ferrodiazotrophum</name>
    <dbReference type="NCBI Taxonomy" id="412449"/>
    <lineage>
        <taxon>Bacteria</taxon>
        <taxon>Pseudomonadati</taxon>
        <taxon>Nitrospirota</taxon>
        <taxon>Nitrospiria</taxon>
        <taxon>Nitrospirales</taxon>
        <taxon>Nitrospiraceae</taxon>
        <taxon>Leptospirillum</taxon>
    </lineage>
</organism>
<accession>C6HZ75</accession>
<name>C6HZ75_9BACT</name>
<proteinExistence type="predicted"/>
<evidence type="ECO:0000313" key="1">
    <source>
        <dbReference type="EMBL" id="EES52086.1"/>
    </source>
</evidence>